<keyword evidence="3 9" id="KW-0813">Transport</keyword>
<feature type="transmembrane region" description="Helical" evidence="9">
    <location>
        <begin position="328"/>
        <end position="348"/>
    </location>
</feature>
<dbReference type="InterPro" id="IPR036739">
    <property type="entry name" value="SLC41_membr_dom_sf"/>
</dbReference>
<evidence type="ECO:0000256" key="7">
    <source>
        <dbReference type="ARBA" id="ARBA00023136"/>
    </source>
</evidence>
<comment type="subcellular location">
    <subcellularLocation>
        <location evidence="9">Cell membrane</location>
        <topology evidence="9">Multi-pass membrane protein</topology>
    </subcellularLocation>
    <subcellularLocation>
        <location evidence="1">Membrane</location>
        <topology evidence="1">Multi-pass membrane protein</topology>
    </subcellularLocation>
</comment>
<dbReference type="InterPro" id="IPR000644">
    <property type="entry name" value="CBS_dom"/>
</dbReference>
<proteinExistence type="inferred from homology"/>
<dbReference type="AlphaFoldDB" id="A0A449B6E7"/>
<dbReference type="SMART" id="SM00924">
    <property type="entry name" value="MgtE_N"/>
    <property type="match status" value="1"/>
</dbReference>
<keyword evidence="5 9" id="KW-0460">Magnesium</keyword>
<evidence type="ECO:0000256" key="2">
    <source>
        <dbReference type="ARBA" id="ARBA00009749"/>
    </source>
</evidence>
<dbReference type="Gene3D" id="1.10.357.20">
    <property type="entry name" value="SLC41 divalent cation transporters, integral membrane domain"/>
    <property type="match status" value="1"/>
</dbReference>
<keyword evidence="9" id="KW-1003">Cell membrane</keyword>
<reference evidence="11 12" key="1">
    <citation type="submission" date="2019-01" db="EMBL/GenBank/DDBJ databases">
        <authorList>
            <consortium name="Pathogen Informatics"/>
        </authorList>
    </citation>
    <scope>NUCLEOTIDE SEQUENCE [LARGE SCALE GENOMIC DNA]</scope>
    <source>
        <strain evidence="11 12">NCTC10179</strain>
    </source>
</reference>
<dbReference type="InterPro" id="IPR006667">
    <property type="entry name" value="SLC41_membr_dom"/>
</dbReference>
<evidence type="ECO:0000256" key="4">
    <source>
        <dbReference type="ARBA" id="ARBA00022692"/>
    </source>
</evidence>
<evidence type="ECO:0000313" key="11">
    <source>
        <dbReference type="EMBL" id="VEU76176.1"/>
    </source>
</evidence>
<comment type="subunit">
    <text evidence="9">Homodimer.</text>
</comment>
<dbReference type="SUPFAM" id="SSF158791">
    <property type="entry name" value="MgtE N-terminal domain-like"/>
    <property type="match status" value="1"/>
</dbReference>
<dbReference type="InterPro" id="IPR046342">
    <property type="entry name" value="CBS_dom_sf"/>
</dbReference>
<dbReference type="SUPFAM" id="SSF54631">
    <property type="entry name" value="CBS-domain pair"/>
    <property type="match status" value="1"/>
</dbReference>
<name>A0A449B6E7_9BACT</name>
<dbReference type="SUPFAM" id="SSF161093">
    <property type="entry name" value="MgtE membrane domain-like"/>
    <property type="match status" value="1"/>
</dbReference>
<dbReference type="PROSITE" id="PS51371">
    <property type="entry name" value="CBS"/>
    <property type="match status" value="2"/>
</dbReference>
<dbReference type="KEGG" id="mcou:NCTC10179_00347"/>
<dbReference type="GO" id="GO:0046872">
    <property type="term" value="F:metal ion binding"/>
    <property type="evidence" value="ECO:0007669"/>
    <property type="project" value="UniProtKB-KW"/>
</dbReference>
<evidence type="ECO:0000256" key="6">
    <source>
        <dbReference type="ARBA" id="ARBA00022989"/>
    </source>
</evidence>
<gene>
    <name evidence="11" type="ORF">NCTC10179_00347</name>
</gene>
<sequence>MEAKNLEYTNDIEEQILIELTKLIQSKSIRKIREFLDQYTLADIAYATENLQPSDQLFLLRSLKTADAAELFSYLDENIQSQLVSNLTEEWGIKVLQELQTDELADVLEDLPANLTRKILNDTEKEKRDKINSILSYSDDQVGSIMSVDISTVTNTLTCKKALNKIRRDYRNKMELSHNLYVVDQKGILLGSVTLEEIVFSDEDEVIDEIYSPVRSVYTYDSKEEAALIFADQDRSTLPVINRENFLIGMITSDDVIDVIQEAATEDIYKMSGINPDAAEDSYLKTSVKTIVKSRILWLIILMLSATLSQLVIEQFTHISETFIEESLKITIPVAIVVGLIPVISGSAGNAGSQSSTTITRASALGELELKDTWKAVWKEIKVAFIVGLVMFVFNILRLYIYFLIFKEKEVSWEGLTFVIIGSSISLFVVVIFAKFLGTVIPLLAISFKKDPAVMSAPILSTLSDALSTLIFFGINIAMLYIGVKTGVIPTLAV</sequence>
<dbReference type="Pfam" id="PF03448">
    <property type="entry name" value="MgtE_N"/>
    <property type="match status" value="1"/>
</dbReference>
<dbReference type="InterPro" id="IPR006669">
    <property type="entry name" value="MgtE_transporter"/>
</dbReference>
<dbReference type="PANTHER" id="PTHR43773:SF1">
    <property type="entry name" value="MAGNESIUM TRANSPORTER MGTE"/>
    <property type="match status" value="1"/>
</dbReference>
<dbReference type="PANTHER" id="PTHR43773">
    <property type="entry name" value="MAGNESIUM TRANSPORTER MGTE"/>
    <property type="match status" value="1"/>
</dbReference>
<evidence type="ECO:0000313" key="12">
    <source>
        <dbReference type="Proteomes" id="UP000289497"/>
    </source>
</evidence>
<dbReference type="Gene3D" id="3.10.580.10">
    <property type="entry name" value="CBS-domain"/>
    <property type="match status" value="1"/>
</dbReference>
<keyword evidence="12" id="KW-1185">Reference proteome</keyword>
<organism evidence="11 12">
    <name type="scientific">Mycoplasmopsis columboralis</name>
    <dbReference type="NCBI Taxonomy" id="171282"/>
    <lineage>
        <taxon>Bacteria</taxon>
        <taxon>Bacillati</taxon>
        <taxon>Mycoplasmatota</taxon>
        <taxon>Mycoplasmoidales</taxon>
        <taxon>Metamycoplasmataceae</taxon>
        <taxon>Mycoplasmopsis</taxon>
    </lineage>
</organism>
<feature type="domain" description="CBS" evidence="10">
    <location>
        <begin position="210"/>
        <end position="266"/>
    </location>
</feature>
<feature type="transmembrane region" description="Helical" evidence="9">
    <location>
        <begin position="418"/>
        <end position="446"/>
    </location>
</feature>
<dbReference type="GO" id="GO:0005886">
    <property type="term" value="C:plasma membrane"/>
    <property type="evidence" value="ECO:0007669"/>
    <property type="project" value="UniProtKB-SubCell"/>
</dbReference>
<comment type="similarity">
    <text evidence="2 9">Belongs to the SLC41A transporter family.</text>
</comment>
<evidence type="ECO:0000256" key="1">
    <source>
        <dbReference type="ARBA" id="ARBA00004141"/>
    </source>
</evidence>
<dbReference type="InterPro" id="IPR038076">
    <property type="entry name" value="MgtE_N_sf"/>
</dbReference>
<feature type="transmembrane region" description="Helical" evidence="9">
    <location>
        <begin position="383"/>
        <end position="406"/>
    </location>
</feature>
<keyword evidence="9" id="KW-0479">Metal-binding</keyword>
<evidence type="ECO:0000256" key="8">
    <source>
        <dbReference type="PROSITE-ProRule" id="PRU00703"/>
    </source>
</evidence>
<dbReference type="NCBIfam" id="TIGR00400">
    <property type="entry name" value="mgtE"/>
    <property type="match status" value="1"/>
</dbReference>
<dbReference type="InterPro" id="IPR006668">
    <property type="entry name" value="Mg_transptr_MgtE_intracell_dom"/>
</dbReference>
<evidence type="ECO:0000256" key="5">
    <source>
        <dbReference type="ARBA" id="ARBA00022842"/>
    </source>
</evidence>
<dbReference type="Gene3D" id="1.25.60.10">
    <property type="entry name" value="MgtE N-terminal domain-like"/>
    <property type="match status" value="1"/>
</dbReference>
<dbReference type="CDD" id="cd04606">
    <property type="entry name" value="CBS_pair_Mg_transporter"/>
    <property type="match status" value="1"/>
</dbReference>
<dbReference type="GO" id="GO:0015095">
    <property type="term" value="F:magnesium ion transmembrane transporter activity"/>
    <property type="evidence" value="ECO:0007669"/>
    <property type="project" value="UniProtKB-UniRule"/>
</dbReference>
<dbReference type="SMART" id="SM00116">
    <property type="entry name" value="CBS"/>
    <property type="match status" value="2"/>
</dbReference>
<keyword evidence="4 9" id="KW-0812">Transmembrane</keyword>
<dbReference type="Pfam" id="PF01769">
    <property type="entry name" value="MgtE"/>
    <property type="match status" value="1"/>
</dbReference>
<accession>A0A449B6E7</accession>
<feature type="domain" description="CBS" evidence="10">
    <location>
        <begin position="146"/>
        <end position="209"/>
    </location>
</feature>
<feature type="transmembrane region" description="Helical" evidence="9">
    <location>
        <begin position="296"/>
        <end position="316"/>
    </location>
</feature>
<comment type="function">
    <text evidence="9">Acts as a magnesium transporter.</text>
</comment>
<dbReference type="EMBL" id="LR215039">
    <property type="protein sequence ID" value="VEU76176.1"/>
    <property type="molecule type" value="Genomic_DNA"/>
</dbReference>
<keyword evidence="8" id="KW-0129">CBS domain</keyword>
<keyword evidence="7 9" id="KW-0472">Membrane</keyword>
<evidence type="ECO:0000256" key="3">
    <source>
        <dbReference type="ARBA" id="ARBA00022448"/>
    </source>
</evidence>
<dbReference type="Proteomes" id="UP000289497">
    <property type="component" value="Chromosome"/>
</dbReference>
<protein>
    <recommendedName>
        <fullName evidence="9">Magnesium transporter MgtE</fullName>
    </recommendedName>
</protein>
<evidence type="ECO:0000256" key="9">
    <source>
        <dbReference type="RuleBase" id="RU362011"/>
    </source>
</evidence>
<feature type="transmembrane region" description="Helical" evidence="9">
    <location>
        <begin position="466"/>
        <end position="484"/>
    </location>
</feature>
<keyword evidence="6 9" id="KW-1133">Transmembrane helix</keyword>
<evidence type="ECO:0000259" key="10">
    <source>
        <dbReference type="PROSITE" id="PS51371"/>
    </source>
</evidence>
<dbReference type="Pfam" id="PF00571">
    <property type="entry name" value="CBS"/>
    <property type="match status" value="2"/>
</dbReference>